<accession>A0A5P1FQP3</accession>
<dbReference type="GO" id="GO:0006888">
    <property type="term" value="P:endoplasmic reticulum to Golgi vesicle-mediated transport"/>
    <property type="evidence" value="ECO:0007669"/>
    <property type="project" value="TreeGrafter"/>
</dbReference>
<dbReference type="PANTHER" id="PTHR23284:SF0">
    <property type="entry name" value="PROLACTIN REGULATORY ELEMENT-BINDING PROTEIN"/>
    <property type="match status" value="1"/>
</dbReference>
<evidence type="ECO:0000256" key="10">
    <source>
        <dbReference type="ARBA" id="ARBA00023136"/>
    </source>
</evidence>
<reference evidence="13" key="1">
    <citation type="journal article" date="2017" name="Nat. Commun.">
        <title>The asparagus genome sheds light on the origin and evolution of a young Y chromosome.</title>
        <authorList>
            <person name="Harkess A."/>
            <person name="Zhou J."/>
            <person name="Xu C."/>
            <person name="Bowers J.E."/>
            <person name="Van der Hulst R."/>
            <person name="Ayyampalayam S."/>
            <person name="Mercati F."/>
            <person name="Riccardi P."/>
            <person name="McKain M.R."/>
            <person name="Kakrana A."/>
            <person name="Tang H."/>
            <person name="Ray J."/>
            <person name="Groenendijk J."/>
            <person name="Arikit S."/>
            <person name="Mathioni S.M."/>
            <person name="Nakano M."/>
            <person name="Shan H."/>
            <person name="Telgmann-Rauber A."/>
            <person name="Kanno A."/>
            <person name="Yue Z."/>
            <person name="Chen H."/>
            <person name="Li W."/>
            <person name="Chen Y."/>
            <person name="Xu X."/>
            <person name="Zhang Y."/>
            <person name="Luo S."/>
            <person name="Chen H."/>
            <person name="Gao J."/>
            <person name="Mao Z."/>
            <person name="Pires J.C."/>
            <person name="Luo M."/>
            <person name="Kudrna D."/>
            <person name="Wing R.A."/>
            <person name="Meyers B.C."/>
            <person name="Yi K."/>
            <person name="Kong H."/>
            <person name="Lavrijsen P."/>
            <person name="Sunseri F."/>
            <person name="Falavigna A."/>
            <person name="Ye Y."/>
            <person name="Leebens-Mack J.H."/>
            <person name="Chen G."/>
        </authorList>
    </citation>
    <scope>NUCLEOTIDE SEQUENCE [LARGE SCALE GENOMIC DNA]</scope>
    <source>
        <strain evidence="13">cv. DH0086</strain>
    </source>
</reference>
<dbReference type="InterPro" id="IPR015943">
    <property type="entry name" value="WD40/YVTN_repeat-like_dom_sf"/>
</dbReference>
<dbReference type="InterPro" id="IPR011047">
    <property type="entry name" value="Quinoprotein_ADH-like_sf"/>
</dbReference>
<dbReference type="GO" id="GO:0003400">
    <property type="term" value="P:regulation of COPII vesicle coating"/>
    <property type="evidence" value="ECO:0007669"/>
    <property type="project" value="TreeGrafter"/>
</dbReference>
<keyword evidence="2" id="KW-0813">Transport</keyword>
<sequence>MASENPSCRKTYGVPLYCVSCVPLDRINIINNNDEDHQDQSKEQEIPKHPTSDRLFVALGGGGGEGHSGIPNAVVLSTFDFASRSLSDEPVFRLGMDGELPYRMAMHPNGDGFVCSFPKSCRLFEWDFLENKELLAMKPSEKILSKLEDVGQQLALAFNVEGSILATGGEDGHLRVFKWPSMEIILDQTDANNAIKDLDFSYDSKYLVSLWSKGPSRLWDLTSAAAAASLQREDGEMFGFCRFSQSSGENQMLYATAMHGKYGKIISWNVGSWQRVGSKKIVRDGISAFNVSPDGKLLAVGTFEGDVIIINSSNMQPMTTVKKAHLGIVTSLAFSQGSRVLLSASFDSTARVTLIEDKKKNGMNIMLILLVLLFSFLVYYLLNRRDLWQSQLPYQ</sequence>
<keyword evidence="10 11" id="KW-0472">Membrane</keyword>
<dbReference type="Proteomes" id="UP000243459">
    <property type="component" value="Chromosome 1"/>
</dbReference>
<evidence type="ECO:0000256" key="9">
    <source>
        <dbReference type="ARBA" id="ARBA00022989"/>
    </source>
</evidence>
<keyword evidence="4 11" id="KW-0812">Transmembrane</keyword>
<evidence type="ECO:0000313" key="12">
    <source>
        <dbReference type="EMBL" id="ONK80344.1"/>
    </source>
</evidence>
<evidence type="ECO:0000256" key="4">
    <source>
        <dbReference type="ARBA" id="ARBA00022692"/>
    </source>
</evidence>
<evidence type="ECO:0000256" key="3">
    <source>
        <dbReference type="ARBA" id="ARBA00022574"/>
    </source>
</evidence>
<keyword evidence="13" id="KW-1185">Reference proteome</keyword>
<dbReference type="Pfam" id="PF00400">
    <property type="entry name" value="WD40"/>
    <property type="match status" value="2"/>
</dbReference>
<dbReference type="AlphaFoldDB" id="A0A5P1FQP3"/>
<dbReference type="Gene3D" id="2.130.10.10">
    <property type="entry name" value="YVTN repeat-like/Quinoprotein amine dehydrogenase"/>
    <property type="match status" value="1"/>
</dbReference>
<comment type="subcellular location">
    <subcellularLocation>
        <location evidence="1">Endoplasmic reticulum membrane</location>
        <topology evidence="1">Single-pass membrane protein</topology>
    </subcellularLocation>
</comment>
<evidence type="ECO:0000256" key="2">
    <source>
        <dbReference type="ARBA" id="ARBA00022448"/>
    </source>
</evidence>
<dbReference type="EMBL" id="CM007381">
    <property type="protein sequence ID" value="ONK80344.1"/>
    <property type="molecule type" value="Genomic_DNA"/>
</dbReference>
<evidence type="ECO:0000256" key="1">
    <source>
        <dbReference type="ARBA" id="ARBA00004389"/>
    </source>
</evidence>
<dbReference type="InterPro" id="IPR001680">
    <property type="entry name" value="WD40_rpt"/>
</dbReference>
<name>A0A5P1FQP3_ASPOF</name>
<proteinExistence type="predicted"/>
<dbReference type="OMA" id="YYVQPRI"/>
<keyword evidence="7" id="KW-0931">ER-Golgi transport</keyword>
<protein>
    <submittedName>
        <fullName evidence="12">Uncharacterized protein</fullName>
    </submittedName>
</protein>
<organism evidence="12 13">
    <name type="scientific">Asparagus officinalis</name>
    <name type="common">Garden asparagus</name>
    <dbReference type="NCBI Taxonomy" id="4686"/>
    <lineage>
        <taxon>Eukaryota</taxon>
        <taxon>Viridiplantae</taxon>
        <taxon>Streptophyta</taxon>
        <taxon>Embryophyta</taxon>
        <taxon>Tracheophyta</taxon>
        <taxon>Spermatophyta</taxon>
        <taxon>Magnoliopsida</taxon>
        <taxon>Liliopsida</taxon>
        <taxon>Asparagales</taxon>
        <taxon>Asparagaceae</taxon>
        <taxon>Asparagoideae</taxon>
        <taxon>Asparagus</taxon>
    </lineage>
</organism>
<dbReference type="GO" id="GO:0005085">
    <property type="term" value="F:guanyl-nucleotide exchange factor activity"/>
    <property type="evidence" value="ECO:0007669"/>
    <property type="project" value="InterPro"/>
</dbReference>
<dbReference type="SUPFAM" id="SSF50998">
    <property type="entry name" value="Quinoprotein alcohol dehydrogenase-like"/>
    <property type="match status" value="1"/>
</dbReference>
<keyword evidence="5" id="KW-0677">Repeat</keyword>
<dbReference type="SMART" id="SM00320">
    <property type="entry name" value="WD40"/>
    <property type="match status" value="4"/>
</dbReference>
<keyword evidence="8" id="KW-0653">Protein transport</keyword>
<dbReference type="InterPro" id="IPR045260">
    <property type="entry name" value="Sec12-like"/>
</dbReference>
<keyword evidence="6" id="KW-0256">Endoplasmic reticulum</keyword>
<dbReference type="OrthoDB" id="2013972at2759"/>
<dbReference type="Gramene" id="ONK80344">
    <property type="protein sequence ID" value="ONK80344"/>
    <property type="gene ID" value="A4U43_C01F16650"/>
</dbReference>
<dbReference type="PANTHER" id="PTHR23284">
    <property type="entry name" value="PROLACTIN REGULATORY ELEMENT BINDING PROTEIN"/>
    <property type="match status" value="1"/>
</dbReference>
<keyword evidence="3" id="KW-0853">WD repeat</keyword>
<dbReference type="GO" id="GO:0015031">
    <property type="term" value="P:protein transport"/>
    <property type="evidence" value="ECO:0007669"/>
    <property type="project" value="UniProtKB-KW"/>
</dbReference>
<dbReference type="GO" id="GO:0005789">
    <property type="term" value="C:endoplasmic reticulum membrane"/>
    <property type="evidence" value="ECO:0007669"/>
    <property type="project" value="UniProtKB-SubCell"/>
</dbReference>
<feature type="transmembrane region" description="Helical" evidence="11">
    <location>
        <begin position="363"/>
        <end position="382"/>
    </location>
</feature>
<evidence type="ECO:0000256" key="5">
    <source>
        <dbReference type="ARBA" id="ARBA00022737"/>
    </source>
</evidence>
<dbReference type="FunFam" id="2.130.10.10:FF:000612">
    <property type="entry name" value="SEC12-like protein 2"/>
    <property type="match status" value="1"/>
</dbReference>
<evidence type="ECO:0000313" key="13">
    <source>
        <dbReference type="Proteomes" id="UP000243459"/>
    </source>
</evidence>
<evidence type="ECO:0000256" key="8">
    <source>
        <dbReference type="ARBA" id="ARBA00022927"/>
    </source>
</evidence>
<evidence type="ECO:0000256" key="11">
    <source>
        <dbReference type="SAM" id="Phobius"/>
    </source>
</evidence>
<evidence type="ECO:0000256" key="6">
    <source>
        <dbReference type="ARBA" id="ARBA00022824"/>
    </source>
</evidence>
<evidence type="ECO:0000256" key="7">
    <source>
        <dbReference type="ARBA" id="ARBA00022892"/>
    </source>
</evidence>
<gene>
    <name evidence="12" type="ORF">A4U43_C01F16650</name>
</gene>
<keyword evidence="9 11" id="KW-1133">Transmembrane helix</keyword>